<name>A0A226QIY8_9BACL</name>
<dbReference type="AlphaFoldDB" id="A0A226QIY8"/>
<dbReference type="EMBL" id="NDYL01000002">
    <property type="protein sequence ID" value="OXB91627.1"/>
    <property type="molecule type" value="Genomic_DNA"/>
</dbReference>
<dbReference type="InterPro" id="IPR038717">
    <property type="entry name" value="Tc1-like_DDE_dom"/>
</dbReference>
<protein>
    <recommendedName>
        <fullName evidence="5">Transposase</fullName>
    </recommendedName>
</protein>
<evidence type="ECO:0000259" key="1">
    <source>
        <dbReference type="Pfam" id="PF13358"/>
    </source>
</evidence>
<reference evidence="3 4" key="1">
    <citation type="submission" date="2017-04" db="EMBL/GenBank/DDBJ databases">
        <title>The genome sequence of Parageobacillus galactosidasius DSM 18751.</title>
        <authorList>
            <person name="Ramaloko W.T."/>
            <person name="Koen N."/>
            <person name="Polliack S."/>
            <person name="Aliyu H."/>
            <person name="Lebre P."/>
            <person name="Mohr T."/>
            <person name="Oswald F."/>
            <person name="Zwick M."/>
            <person name="Neumann A."/>
            <person name="Syldatk C."/>
            <person name="Cowan D."/>
            <person name="De Maayer P."/>
        </authorList>
    </citation>
    <scope>NUCLEOTIDE SEQUENCE [LARGE SCALE GENOMIC DNA]</scope>
    <source>
        <strain evidence="3 4">DSM 18751</strain>
    </source>
</reference>
<dbReference type="Pfam" id="PF13358">
    <property type="entry name" value="DDE_3"/>
    <property type="match status" value="1"/>
</dbReference>
<evidence type="ECO:0008006" key="5">
    <source>
        <dbReference type="Google" id="ProtNLM"/>
    </source>
</evidence>
<evidence type="ECO:0000259" key="2">
    <source>
        <dbReference type="Pfam" id="PF13592"/>
    </source>
</evidence>
<dbReference type="Pfam" id="PF13592">
    <property type="entry name" value="HTH_33"/>
    <property type="match status" value="1"/>
</dbReference>
<keyword evidence="4" id="KW-1185">Reference proteome</keyword>
<evidence type="ECO:0000313" key="4">
    <source>
        <dbReference type="Proteomes" id="UP000198394"/>
    </source>
</evidence>
<gene>
    <name evidence="3" type="ORF">B9L23_09775</name>
</gene>
<feature type="domain" description="Tc1-like transposase DDE" evidence="1">
    <location>
        <begin position="52"/>
        <end position="112"/>
    </location>
</feature>
<sequence>MSRGGIGDMLHRWGFRYTRPTYTLKRANPQKQKEFQQEMELIKKNLSDNMVIIYEDESHIRDYQTLRATWSVKGRQKQIPTYGHHATVSLLGGVNIKTGEFHCMETNQCNAHRPSRDQFCCRACGYAAPADNVAAENIRRAAVNQPNAAAN</sequence>
<dbReference type="Proteomes" id="UP000198394">
    <property type="component" value="Unassembled WGS sequence"/>
</dbReference>
<feature type="domain" description="Winged helix-turn helix" evidence="2">
    <location>
        <begin position="2"/>
        <end position="38"/>
    </location>
</feature>
<accession>A0A226QIY8</accession>
<comment type="caution">
    <text evidence="3">The sequence shown here is derived from an EMBL/GenBank/DDBJ whole genome shotgun (WGS) entry which is preliminary data.</text>
</comment>
<organism evidence="3 4">
    <name type="scientific">Parageobacillus galactosidasius</name>
    <dbReference type="NCBI Taxonomy" id="883812"/>
    <lineage>
        <taxon>Bacteria</taxon>
        <taxon>Bacillati</taxon>
        <taxon>Bacillota</taxon>
        <taxon>Bacilli</taxon>
        <taxon>Bacillales</taxon>
        <taxon>Anoxybacillaceae</taxon>
        <taxon>Parageobacillus</taxon>
    </lineage>
</organism>
<proteinExistence type="predicted"/>
<evidence type="ECO:0000313" key="3">
    <source>
        <dbReference type="EMBL" id="OXB91627.1"/>
    </source>
</evidence>
<dbReference type="InterPro" id="IPR025959">
    <property type="entry name" value="Winged_HTH_dom"/>
</dbReference>